<feature type="domain" description="C2H2-type" evidence="13">
    <location>
        <begin position="438"/>
        <end position="460"/>
    </location>
</feature>
<dbReference type="GO" id="GO:0003677">
    <property type="term" value="F:DNA binding"/>
    <property type="evidence" value="ECO:0007669"/>
    <property type="project" value="UniProtKB-KW"/>
</dbReference>
<dbReference type="FunFam" id="3.30.160.60:FF:002212">
    <property type="entry name" value="Zinc finger protein 672"/>
    <property type="match status" value="1"/>
</dbReference>
<dbReference type="AlphaFoldDB" id="H2SVK9"/>
<evidence type="ECO:0000256" key="2">
    <source>
        <dbReference type="ARBA" id="ARBA00006991"/>
    </source>
</evidence>
<reference evidence="14 15" key="1">
    <citation type="journal article" date="2011" name="Genome Biol. Evol.">
        <title>Integration of the genetic map and genome assembly of fugu facilitates insights into distinct features of genome evolution in teleosts and mammals.</title>
        <authorList>
            <person name="Kai W."/>
            <person name="Kikuchi K."/>
            <person name="Tohari S."/>
            <person name="Chew A.K."/>
            <person name="Tay A."/>
            <person name="Fujiwara A."/>
            <person name="Hosoya S."/>
            <person name="Suetake H."/>
            <person name="Naruse K."/>
            <person name="Brenner S."/>
            <person name="Suzuki Y."/>
            <person name="Venkatesh B."/>
        </authorList>
    </citation>
    <scope>NUCLEOTIDE SEQUENCE [LARGE SCALE GENOMIC DNA]</scope>
</reference>
<feature type="domain" description="C2H2-type" evidence="13">
    <location>
        <begin position="713"/>
        <end position="740"/>
    </location>
</feature>
<feature type="compositionally biased region" description="Basic and acidic residues" evidence="12">
    <location>
        <begin position="614"/>
        <end position="624"/>
    </location>
</feature>
<feature type="domain" description="C2H2-type" evidence="13">
    <location>
        <begin position="521"/>
        <end position="548"/>
    </location>
</feature>
<dbReference type="SUPFAM" id="SSF57667">
    <property type="entry name" value="beta-beta-alpha zinc fingers"/>
    <property type="match status" value="9"/>
</dbReference>
<feature type="domain" description="C2H2-type" evidence="13">
    <location>
        <begin position="684"/>
        <end position="712"/>
    </location>
</feature>
<feature type="domain" description="C2H2-type" evidence="13">
    <location>
        <begin position="465"/>
        <end position="492"/>
    </location>
</feature>
<dbReference type="FunFam" id="3.30.160.60:FF:000508">
    <property type="entry name" value="Myeloid zinc finger 1"/>
    <property type="match status" value="1"/>
</dbReference>
<reference evidence="14" key="3">
    <citation type="submission" date="2025-09" db="UniProtKB">
        <authorList>
            <consortium name="Ensembl"/>
        </authorList>
    </citation>
    <scope>IDENTIFICATION</scope>
</reference>
<dbReference type="PANTHER" id="PTHR16515">
    <property type="entry name" value="PR DOMAIN ZINC FINGER PROTEIN"/>
    <property type="match status" value="1"/>
</dbReference>
<feature type="region of interest" description="Disordered" evidence="12">
    <location>
        <begin position="854"/>
        <end position="887"/>
    </location>
</feature>
<evidence type="ECO:0000256" key="10">
    <source>
        <dbReference type="ARBA" id="ARBA00023242"/>
    </source>
</evidence>
<evidence type="ECO:0000256" key="9">
    <source>
        <dbReference type="ARBA" id="ARBA00023163"/>
    </source>
</evidence>
<dbReference type="GO" id="GO:0006357">
    <property type="term" value="P:regulation of transcription by RNA polymerase II"/>
    <property type="evidence" value="ECO:0007669"/>
    <property type="project" value="UniProtKB-ARBA"/>
</dbReference>
<dbReference type="FunFam" id="3.30.160.60:FF:000145">
    <property type="entry name" value="Zinc finger protein 574"/>
    <property type="match status" value="1"/>
</dbReference>
<proteinExistence type="inferred from homology"/>
<dbReference type="FunFam" id="3.30.160.60:FF:000045">
    <property type="entry name" value="ZFP69 zinc finger protein B"/>
    <property type="match status" value="1"/>
</dbReference>
<dbReference type="PANTHER" id="PTHR16515:SF66">
    <property type="entry name" value="C2H2-TYPE DOMAIN-CONTAINING PROTEIN"/>
    <property type="match status" value="1"/>
</dbReference>
<organism evidence="14 15">
    <name type="scientific">Takifugu rubripes</name>
    <name type="common">Japanese pufferfish</name>
    <name type="synonym">Fugu rubripes</name>
    <dbReference type="NCBI Taxonomy" id="31033"/>
    <lineage>
        <taxon>Eukaryota</taxon>
        <taxon>Metazoa</taxon>
        <taxon>Chordata</taxon>
        <taxon>Craniata</taxon>
        <taxon>Vertebrata</taxon>
        <taxon>Euteleostomi</taxon>
        <taxon>Actinopterygii</taxon>
        <taxon>Neopterygii</taxon>
        <taxon>Teleostei</taxon>
        <taxon>Neoteleostei</taxon>
        <taxon>Acanthomorphata</taxon>
        <taxon>Eupercaria</taxon>
        <taxon>Tetraodontiformes</taxon>
        <taxon>Tetradontoidea</taxon>
        <taxon>Tetraodontidae</taxon>
        <taxon>Takifugu</taxon>
    </lineage>
</organism>
<dbReference type="InterPro" id="IPR013087">
    <property type="entry name" value="Znf_C2H2_type"/>
</dbReference>
<feature type="region of interest" description="Disordered" evidence="12">
    <location>
        <begin position="598"/>
        <end position="679"/>
    </location>
</feature>
<keyword evidence="5 11" id="KW-0863">Zinc-finger</keyword>
<dbReference type="Pfam" id="PF13912">
    <property type="entry name" value="zf-C2H2_6"/>
    <property type="match status" value="1"/>
</dbReference>
<dbReference type="PROSITE" id="PS50157">
    <property type="entry name" value="ZINC_FINGER_C2H2_2"/>
    <property type="match status" value="17"/>
</dbReference>
<accession>H2SVK9</accession>
<dbReference type="GO" id="GO:0008270">
    <property type="term" value="F:zinc ion binding"/>
    <property type="evidence" value="ECO:0007669"/>
    <property type="project" value="UniProtKB-KW"/>
</dbReference>
<keyword evidence="8" id="KW-0238">DNA-binding</keyword>
<comment type="subcellular location">
    <subcellularLocation>
        <location evidence="1">Nucleus</location>
    </subcellularLocation>
</comment>
<dbReference type="GO" id="GO:0005634">
    <property type="term" value="C:nucleus"/>
    <property type="evidence" value="ECO:0007669"/>
    <property type="project" value="UniProtKB-SubCell"/>
</dbReference>
<feature type="domain" description="C2H2-type" evidence="13">
    <location>
        <begin position="741"/>
        <end position="768"/>
    </location>
</feature>
<feature type="domain" description="C2H2-type" evidence="13">
    <location>
        <begin position="991"/>
        <end position="1018"/>
    </location>
</feature>
<reference evidence="14" key="2">
    <citation type="submission" date="2025-08" db="UniProtKB">
        <authorList>
            <consortium name="Ensembl"/>
        </authorList>
    </citation>
    <scope>IDENTIFICATION</scope>
</reference>
<evidence type="ECO:0000256" key="3">
    <source>
        <dbReference type="ARBA" id="ARBA00022723"/>
    </source>
</evidence>
<feature type="domain" description="C2H2-type" evidence="13">
    <location>
        <begin position="769"/>
        <end position="796"/>
    </location>
</feature>
<sequence length="1141" mass="126083">MSFTTFQCTGINQHVRFLNGCYCWSMHSYTCCHRSSQMCFCSFHSWSPQSSGPFSDRRPPDPAGTMAEQQEAEGVYVEHQFMCSECHQLFSTLEDVLIHQQIHTGQDGDVEAVTVQGVPEFEQSQHYQCLECGSLLVNPEELLQHQEMHMRDAGMEVEQQELCEVLEEQEAGPVTPVLESAQYQCLDCLALFDSAETWFEHRRSHSRSSTHSTAETMEYVLQADGTITPLNNAHNYVLSEQQAGEILAQVLSQQKQQQLQRKYQSPSKAAGLPRSSLLPPVIPAPGSATMHLQILTAQALADNSGTSTQHRSRLNSILPSVGQGSKAHLGVLENGVQKLELRLVPSIQDAGQQQLQQPADLVVIHPYECSECSLLFQTPEDYLQHQGEHFLGQDKESGESGVMSGFEEARGRDETADGMESIRIKVAEKKVAFCAKSHQCDLCHRTFTSINRLAAHTRVHEQGTYECPDCGKMFKKATSLQTHMRTHSGVARYLCVDCGSGFTTEMTLIMHRKTHTVDPFHKCRFCNKTFTNMTKYLYHRRSHLNRDSVGTPTPVSMVSAPKRASLSALTILQRAREKKAAIISDQQNNLWAPLTEEEMEKMGEDSAQSPPNKVHAEEEEKPGKGNEAAVVPLDGDTSRPEEVEDAAEPGSAGSPAPLDHAGAGGPTQPTDPAGASSAADPGSVSCSLCRKAFVTQLQLLHHRQKSHGPERKFMCGLCGKSFKKRIHVRNHIRTHTGERPFQCSDCGKTFSSLANLMRHNLIHSGVRPYRCDVCHRCFSQASNLRQHTLLHSKSQALCCPDCPATFRWASKLAAHRYVKHPGAPPPFPCHHCEAGFLTRTQRDRHGLEQHSTLVQAGAGREAGEELESKLEPGEGLNPEASESGHSLASLRGSQECSNCGKKLNSPANLRLHRLSRCAAGPGRPRRASAKRPKAHQCPVCGKQFVSSSGVALHQRVHTGERPFPCQVCGKRFRQNTHLREHLRTHSGERPFCCEVCGKGFIQSMHLAEHRRTHTGERPHACPQCGKAFRTFSNLRNHKKIHARQQKLDEAAAQAATVTGAAVDASAVELANGQTQLIQIQQLQASDLQQAQGTPTIMCNEFGEAIAIISTSEGEELPLEQALEIYQKALENSHVLDGLHLP</sequence>
<dbReference type="SMART" id="SM00355">
    <property type="entry name" value="ZnF_C2H2"/>
    <property type="match status" value="19"/>
</dbReference>
<dbReference type="PROSITE" id="PS00028">
    <property type="entry name" value="ZINC_FINGER_C2H2_1"/>
    <property type="match status" value="17"/>
</dbReference>
<evidence type="ECO:0000256" key="6">
    <source>
        <dbReference type="ARBA" id="ARBA00022833"/>
    </source>
</evidence>
<feature type="compositionally biased region" description="Basic and acidic residues" evidence="12">
    <location>
        <begin position="861"/>
        <end position="872"/>
    </location>
</feature>
<evidence type="ECO:0000256" key="5">
    <source>
        <dbReference type="ARBA" id="ARBA00022771"/>
    </source>
</evidence>
<evidence type="ECO:0000256" key="1">
    <source>
        <dbReference type="ARBA" id="ARBA00004123"/>
    </source>
</evidence>
<evidence type="ECO:0000313" key="15">
    <source>
        <dbReference type="Proteomes" id="UP000005226"/>
    </source>
</evidence>
<dbReference type="Proteomes" id="UP000005226">
    <property type="component" value="Chromosome 7"/>
</dbReference>
<feature type="domain" description="C2H2-type" evidence="13">
    <location>
        <begin position="493"/>
        <end position="520"/>
    </location>
</feature>
<keyword evidence="4" id="KW-0677">Repeat</keyword>
<keyword evidence="15" id="KW-1185">Reference proteome</keyword>
<dbReference type="FunCoup" id="H2SVK9">
    <property type="interactions" value="101"/>
</dbReference>
<dbReference type="FunFam" id="3.30.160.60:FF:001174">
    <property type="entry name" value="zinc finger protein 527 isoform X1"/>
    <property type="match status" value="1"/>
</dbReference>
<dbReference type="InterPro" id="IPR036236">
    <property type="entry name" value="Znf_C2H2_sf"/>
</dbReference>
<evidence type="ECO:0000256" key="8">
    <source>
        <dbReference type="ARBA" id="ARBA00023125"/>
    </source>
</evidence>
<dbReference type="Ensembl" id="ENSTRUT00000016519.3">
    <property type="protein sequence ID" value="ENSTRUP00000016447.3"/>
    <property type="gene ID" value="ENSTRUG00000006695.3"/>
</dbReference>
<dbReference type="GO" id="GO:0042802">
    <property type="term" value="F:identical protein binding"/>
    <property type="evidence" value="ECO:0007669"/>
    <property type="project" value="UniProtKB-ARBA"/>
</dbReference>
<dbReference type="InterPro" id="IPR050331">
    <property type="entry name" value="Zinc_finger"/>
</dbReference>
<dbReference type="STRING" id="31033.ENSTRUP00000016447"/>
<feature type="domain" description="C2H2-type" evidence="13">
    <location>
        <begin position="1019"/>
        <end position="1046"/>
    </location>
</feature>
<dbReference type="Gene3D" id="3.30.160.60">
    <property type="entry name" value="Classic Zinc Finger"/>
    <property type="match status" value="12"/>
</dbReference>
<evidence type="ECO:0000256" key="12">
    <source>
        <dbReference type="SAM" id="MobiDB-lite"/>
    </source>
</evidence>
<keyword evidence="6" id="KW-0862">Zinc</keyword>
<evidence type="ECO:0000256" key="4">
    <source>
        <dbReference type="ARBA" id="ARBA00022737"/>
    </source>
</evidence>
<dbReference type="FunFam" id="3.30.160.60:FF:001289">
    <property type="entry name" value="Zinc finger protein 574"/>
    <property type="match status" value="1"/>
</dbReference>
<keyword evidence="9" id="KW-0804">Transcription</keyword>
<feature type="domain" description="C2H2-type" evidence="13">
    <location>
        <begin position="935"/>
        <end position="962"/>
    </location>
</feature>
<dbReference type="GeneTree" id="ENSGT00940000162624"/>
<comment type="similarity">
    <text evidence="2">Belongs to the krueppel C2H2-type zinc-finger protein family.</text>
</comment>
<keyword evidence="10" id="KW-0539">Nucleus</keyword>
<dbReference type="OMA" id="FTQHPGA"/>
<dbReference type="eggNOG" id="KOG1721">
    <property type="taxonomic scope" value="Eukaryota"/>
</dbReference>
<dbReference type="InParanoid" id="H2SVK9"/>
<dbReference type="Pfam" id="PF00096">
    <property type="entry name" value="zf-C2H2"/>
    <property type="match status" value="8"/>
</dbReference>
<gene>
    <name evidence="14" type="primary">znf526</name>
</gene>
<feature type="domain" description="C2H2-type" evidence="13">
    <location>
        <begin position="81"/>
        <end position="108"/>
    </location>
</feature>
<evidence type="ECO:0000259" key="13">
    <source>
        <dbReference type="PROSITE" id="PS50157"/>
    </source>
</evidence>
<keyword evidence="3" id="KW-0479">Metal-binding</keyword>
<dbReference type="FunFam" id="3.30.160.60:FF:000624">
    <property type="entry name" value="zinc finger protein 697"/>
    <property type="match status" value="1"/>
</dbReference>
<feature type="compositionally biased region" description="Low complexity" evidence="12">
    <location>
        <begin position="648"/>
        <end position="657"/>
    </location>
</feature>
<feature type="domain" description="C2H2-type" evidence="13">
    <location>
        <begin position="963"/>
        <end position="990"/>
    </location>
</feature>
<protein>
    <submittedName>
        <fullName evidence="14">Zinc finger protein 526</fullName>
    </submittedName>
</protein>
<keyword evidence="7" id="KW-0805">Transcription regulation</keyword>
<feature type="domain" description="C2H2-type" evidence="13">
    <location>
        <begin position="183"/>
        <end position="210"/>
    </location>
</feature>
<evidence type="ECO:0000256" key="11">
    <source>
        <dbReference type="PROSITE-ProRule" id="PRU00042"/>
    </source>
</evidence>
<feature type="domain" description="C2H2-type" evidence="13">
    <location>
        <begin position="127"/>
        <end position="154"/>
    </location>
</feature>
<name>H2SVK9_TAKRU</name>
<feature type="domain" description="C2H2-type" evidence="13">
    <location>
        <begin position="797"/>
        <end position="825"/>
    </location>
</feature>
<feature type="domain" description="C2H2-type" evidence="13">
    <location>
        <begin position="367"/>
        <end position="389"/>
    </location>
</feature>
<dbReference type="FunFam" id="3.30.160.60:FF:000188">
    <property type="entry name" value="Zinc finger protein 787"/>
    <property type="match status" value="1"/>
</dbReference>
<evidence type="ECO:0000256" key="7">
    <source>
        <dbReference type="ARBA" id="ARBA00023015"/>
    </source>
</evidence>
<evidence type="ECO:0000313" key="14">
    <source>
        <dbReference type="Ensembl" id="ENSTRUP00000016447.3"/>
    </source>
</evidence>